<keyword evidence="1" id="KW-0378">Hydrolase</keyword>
<dbReference type="EMBL" id="FOHK01000005">
    <property type="protein sequence ID" value="SET22274.1"/>
    <property type="molecule type" value="Genomic_DNA"/>
</dbReference>
<dbReference type="InterPro" id="IPR006597">
    <property type="entry name" value="Sel1-like"/>
</dbReference>
<dbReference type="STRING" id="349064.SAMN05660429_01302"/>
<dbReference type="AlphaFoldDB" id="A0A1I0CSE9"/>
<evidence type="ECO:0000313" key="4">
    <source>
        <dbReference type="EMBL" id="SET22274.1"/>
    </source>
</evidence>
<evidence type="ECO:0000256" key="1">
    <source>
        <dbReference type="ARBA" id="ARBA00022801"/>
    </source>
</evidence>
<dbReference type="GO" id="GO:0004177">
    <property type="term" value="F:aminopeptidase activity"/>
    <property type="evidence" value="ECO:0007669"/>
    <property type="project" value="UniProtKB-KW"/>
</dbReference>
<dbReference type="RefSeq" id="WP_093328626.1">
    <property type="nucleotide sequence ID" value="NZ_AP027363.1"/>
</dbReference>
<dbReference type="Gene3D" id="1.25.40.10">
    <property type="entry name" value="Tetratricopeptide repeat domain"/>
    <property type="match status" value="1"/>
</dbReference>
<dbReference type="SMART" id="SM00671">
    <property type="entry name" value="SEL1"/>
    <property type="match status" value="3"/>
</dbReference>
<proteinExistence type="predicted"/>
<dbReference type="GO" id="GO:0004252">
    <property type="term" value="F:serine-type endopeptidase activity"/>
    <property type="evidence" value="ECO:0007669"/>
    <property type="project" value="TreeGrafter"/>
</dbReference>
<accession>A0A1I0CSE9</accession>
<protein>
    <submittedName>
        <fullName evidence="4">Dipeptidyl aminopeptidase/acylaminoacyl peptidase</fullName>
    </submittedName>
</protein>
<dbReference type="Gene3D" id="3.40.50.1820">
    <property type="entry name" value="alpha/beta hydrolase"/>
    <property type="match status" value="1"/>
</dbReference>
<dbReference type="Pfam" id="PF08238">
    <property type="entry name" value="Sel1"/>
    <property type="match status" value="3"/>
</dbReference>
<organism evidence="4 5">
    <name type="scientific">Thalassotalea agarivorans</name>
    <name type="common">Thalassomonas agarivorans</name>
    <dbReference type="NCBI Taxonomy" id="349064"/>
    <lineage>
        <taxon>Bacteria</taxon>
        <taxon>Pseudomonadati</taxon>
        <taxon>Pseudomonadota</taxon>
        <taxon>Gammaproteobacteria</taxon>
        <taxon>Alteromonadales</taxon>
        <taxon>Colwelliaceae</taxon>
        <taxon>Thalassotalea</taxon>
    </lineage>
</organism>
<dbReference type="SUPFAM" id="SSF53474">
    <property type="entry name" value="alpha/beta-Hydrolases"/>
    <property type="match status" value="1"/>
</dbReference>
<evidence type="ECO:0000256" key="2">
    <source>
        <dbReference type="SAM" id="SignalP"/>
    </source>
</evidence>
<dbReference type="Proteomes" id="UP000199308">
    <property type="component" value="Unassembled WGS sequence"/>
</dbReference>
<dbReference type="SUPFAM" id="SSF82171">
    <property type="entry name" value="DPP6 N-terminal domain-like"/>
    <property type="match status" value="1"/>
</dbReference>
<evidence type="ECO:0000259" key="3">
    <source>
        <dbReference type="Pfam" id="PF00326"/>
    </source>
</evidence>
<dbReference type="SUPFAM" id="SSF81901">
    <property type="entry name" value="HCP-like"/>
    <property type="match status" value="1"/>
</dbReference>
<gene>
    <name evidence="4" type="ORF">SAMN05660429_01302</name>
</gene>
<feature type="signal peptide" evidence="2">
    <location>
        <begin position="1"/>
        <end position="22"/>
    </location>
</feature>
<dbReference type="InterPro" id="IPR011990">
    <property type="entry name" value="TPR-like_helical_dom_sf"/>
</dbReference>
<keyword evidence="2" id="KW-0732">Signal</keyword>
<name>A0A1I0CSE9_THASX</name>
<evidence type="ECO:0000313" key="5">
    <source>
        <dbReference type="Proteomes" id="UP000199308"/>
    </source>
</evidence>
<keyword evidence="5" id="KW-1185">Reference proteome</keyword>
<reference evidence="4 5" key="1">
    <citation type="submission" date="2016-10" db="EMBL/GenBank/DDBJ databases">
        <authorList>
            <person name="de Groot N.N."/>
        </authorList>
    </citation>
    <scope>NUCLEOTIDE SEQUENCE [LARGE SCALE GENOMIC DNA]</scope>
    <source>
        <strain evidence="4 5">DSM 19706</strain>
    </source>
</reference>
<dbReference type="PANTHER" id="PTHR42776:SF27">
    <property type="entry name" value="DIPEPTIDYL PEPTIDASE FAMILY MEMBER 6"/>
    <property type="match status" value="1"/>
</dbReference>
<dbReference type="GO" id="GO:0006508">
    <property type="term" value="P:proteolysis"/>
    <property type="evidence" value="ECO:0007669"/>
    <property type="project" value="InterPro"/>
</dbReference>
<dbReference type="OrthoDB" id="4269629at2"/>
<keyword evidence="4" id="KW-0645">Protease</keyword>
<keyword evidence="4" id="KW-0031">Aminopeptidase</keyword>
<feature type="domain" description="Peptidase S9 prolyl oligopeptidase catalytic" evidence="3">
    <location>
        <begin position="425"/>
        <end position="631"/>
    </location>
</feature>
<sequence>MKLSKFLSVSLCLWAFSVSSVANTLIPAEELYKAAVNDGVALSPNGKHVLFRENKGDALRVLLRNIETGTDIEILSFNESNFTITNLDWINDQQVYFQREKKDELDEFIYDFSIKGDEVSGKFYRISKGRIVDLYPEDPYSVLYSRNKTDDEEYKELFRVKVNQLIGVESFSDAELLDDTRENVLMFFYDPTYQSLLSIEIESEEEVAIYTRDFDGVEWRKMFTVNKETEAILPIGFINENTMAVLSNTNTDKVSVNSFDIEKQTLGEVIFEHDKYDLVGAELDENGELIAVSYFKHGFYTREPINQKENDIMAVLSKKFPGYTALPIDHDLDKNRYVVALSSSSLPLAYHLYDVTEDSESLLFDAYPSLEAYQFPKSQTLTVKNAAGNDVEALLIKPQKDGIDHNSLIVMPHGGPVGVQEFDYFSNDIQYLVNRGFSVLRVNFRGSSGYGKRFQEAGVGQFGLAIEEDISLVVDKLIKEQSFKHVCSMGYSYGGYSAVMLAAKNPALYQCVVAAYGVYDLPLLFTPSNLRGDEDFQERVTKTIGDKENLTQEQSPVHLIDQLNVPIYVIAGKKDYISGFEQSHRFYYLLKKRNKDVETLFYHQAGHGVSSLSAQRREIIAVVDFLYRKLGFDKTALATNDDEKSILAEEEMVIADSYEFGWDIDQDTEMAIAYLKKAGELGHSRALFNLGSYYHRGIVVDKDIKQAISYYEKAGEAGYEGGHLRLARMYTFGRYVEMDFEKGRYYLELAEAKDITAELLFIKASLACKDAANRNLDVCIKNLSTKTIDNVTHKNNRKAAYELRKEFLADILTVDNFNENDRNRLISFAKREFYFKTLPIELDIEQSGELYYKEHEKFGRNGKYIERKWRESIVKTDDENHYVGAIFKVDPEGINSKRDDFSVIVKWSSAPTGNPENVSPFDASLLYGAPHYDWYALKSVKELETDKIYTLEVYDISLNLLLKKSFSISARESSEEVAQSE</sequence>
<dbReference type="InterPro" id="IPR029058">
    <property type="entry name" value="AB_hydrolase_fold"/>
</dbReference>
<dbReference type="Pfam" id="PF00326">
    <property type="entry name" value="Peptidase_S9"/>
    <property type="match status" value="1"/>
</dbReference>
<dbReference type="PANTHER" id="PTHR42776">
    <property type="entry name" value="SERINE PEPTIDASE S9 FAMILY MEMBER"/>
    <property type="match status" value="1"/>
</dbReference>
<feature type="chain" id="PRO_5011605913" evidence="2">
    <location>
        <begin position="23"/>
        <end position="981"/>
    </location>
</feature>
<dbReference type="InterPro" id="IPR001375">
    <property type="entry name" value="Peptidase_S9_cat"/>
</dbReference>